<accession>A0ABY2YT47</accession>
<sequence>MANEILTQDVAVDFKTGTIELNNADGLKKLVADYAKKYEKLVVTEESYSDDKKVRTDLNKLKKALEDKRKEIKRAYNQPLNEFESLIKEIEAPIDGVTTNIKEQTDKFDQQAKDRKQQQIQSFIDEVCSNKGISSENIQIDPRWLNKSTSKKQWQEAASNAIEIAEADQQRVKQDIQMVKTFAETIGVEPEGYVYQVKKGSNANDVIQRMQNDLSIKQAKQEARKANTKEVGNKRVDLTTGELENLIKRQILFTGTEKQFEQLKRFMNNNNIQFVEGDK</sequence>
<dbReference type="Proteomes" id="UP000767392">
    <property type="component" value="Unassembled WGS sequence"/>
</dbReference>
<dbReference type="EMBL" id="QUAM01000006">
    <property type="protein sequence ID" value="TPR12768.1"/>
    <property type="molecule type" value="Genomic_DNA"/>
</dbReference>
<name>A0ABY2YT47_9LACO</name>
<keyword evidence="3" id="KW-1185">Reference proteome</keyword>
<dbReference type="RefSeq" id="WP_105988492.1">
    <property type="nucleotide sequence ID" value="NZ_POST01000009.1"/>
</dbReference>
<dbReference type="InterPro" id="IPR009785">
    <property type="entry name" value="Prophage_Lj928_Orf309"/>
</dbReference>
<organism evidence="2 3">
    <name type="scientific">Apilactobacillus timberlakei</name>
    <dbReference type="NCBI Taxonomy" id="2008380"/>
    <lineage>
        <taxon>Bacteria</taxon>
        <taxon>Bacillati</taxon>
        <taxon>Bacillota</taxon>
        <taxon>Bacilli</taxon>
        <taxon>Lactobacillales</taxon>
        <taxon>Lactobacillaceae</taxon>
        <taxon>Apilactobacillus</taxon>
    </lineage>
</organism>
<keyword evidence="1" id="KW-0175">Coiled coil</keyword>
<protein>
    <submittedName>
        <fullName evidence="2">DUF1351 domain-containing protein</fullName>
    </submittedName>
</protein>
<evidence type="ECO:0000256" key="1">
    <source>
        <dbReference type="SAM" id="Coils"/>
    </source>
</evidence>
<comment type="caution">
    <text evidence="2">The sequence shown here is derived from an EMBL/GenBank/DDBJ whole genome shotgun (WGS) entry which is preliminary data.</text>
</comment>
<reference evidence="2 3" key="1">
    <citation type="submission" date="2018-08" db="EMBL/GenBank/DDBJ databases">
        <title>Comparative genomics of wild bee and flower associated Lactobacillus reveals potential adaptation to the bee host.</title>
        <authorList>
            <person name="Vuong H.Q."/>
            <person name="Mcfrederick Q.S."/>
        </authorList>
    </citation>
    <scope>NUCLEOTIDE SEQUENCE [LARGE SCALE GENOMIC DNA]</scope>
    <source>
        <strain evidence="2 3">HV_04</strain>
    </source>
</reference>
<evidence type="ECO:0000313" key="3">
    <source>
        <dbReference type="Proteomes" id="UP000767392"/>
    </source>
</evidence>
<dbReference type="Pfam" id="PF07083">
    <property type="entry name" value="DUF1351"/>
    <property type="match status" value="1"/>
</dbReference>
<feature type="coiled-coil region" evidence="1">
    <location>
        <begin position="51"/>
        <end position="78"/>
    </location>
</feature>
<gene>
    <name evidence="2" type="ORF">DY048_07090</name>
</gene>
<evidence type="ECO:0000313" key="2">
    <source>
        <dbReference type="EMBL" id="TPR12768.1"/>
    </source>
</evidence>
<proteinExistence type="predicted"/>